<dbReference type="Proteomes" id="UP000467637">
    <property type="component" value="Unassembled WGS sequence"/>
</dbReference>
<reference evidence="3 4" key="1">
    <citation type="submission" date="2019-12" db="EMBL/GenBank/DDBJ databases">
        <authorList>
            <person name="Huq M.A."/>
        </authorList>
    </citation>
    <scope>NUCLEOTIDE SEQUENCE [LARGE SCALE GENOMIC DNA]</scope>
    <source>
        <strain evidence="3 4">MAH-34</strain>
    </source>
</reference>
<evidence type="ECO:0000259" key="2">
    <source>
        <dbReference type="Pfam" id="PF13439"/>
    </source>
</evidence>
<protein>
    <submittedName>
        <fullName evidence="3">Glycosyltransferase</fullName>
    </submittedName>
</protein>
<dbReference type="InterPro" id="IPR001296">
    <property type="entry name" value="Glyco_trans_1"/>
</dbReference>
<feature type="domain" description="Glycosyl transferase family 1" evidence="1">
    <location>
        <begin position="246"/>
        <end position="371"/>
    </location>
</feature>
<name>A0ABW9U3R7_9BACL</name>
<evidence type="ECO:0000259" key="1">
    <source>
        <dbReference type="Pfam" id="PF00534"/>
    </source>
</evidence>
<dbReference type="Pfam" id="PF00534">
    <property type="entry name" value="Glycos_transf_1"/>
    <property type="match status" value="1"/>
</dbReference>
<dbReference type="Gene3D" id="3.40.50.2000">
    <property type="entry name" value="Glycogen Phosphorylase B"/>
    <property type="match status" value="2"/>
</dbReference>
<dbReference type="EMBL" id="WSEM01000008">
    <property type="protein sequence ID" value="MVQ34712.1"/>
    <property type="molecule type" value="Genomic_DNA"/>
</dbReference>
<dbReference type="PANTHER" id="PTHR45947:SF3">
    <property type="entry name" value="SULFOQUINOVOSYL TRANSFERASE SQD2"/>
    <property type="match status" value="1"/>
</dbReference>
<dbReference type="PANTHER" id="PTHR45947">
    <property type="entry name" value="SULFOQUINOVOSYL TRANSFERASE SQD2"/>
    <property type="match status" value="1"/>
</dbReference>
<dbReference type="InterPro" id="IPR050194">
    <property type="entry name" value="Glycosyltransferase_grp1"/>
</dbReference>
<comment type="caution">
    <text evidence="3">The sequence shown here is derived from an EMBL/GenBank/DDBJ whole genome shotgun (WGS) entry which is preliminary data.</text>
</comment>
<evidence type="ECO:0000313" key="4">
    <source>
        <dbReference type="Proteomes" id="UP000467637"/>
    </source>
</evidence>
<keyword evidence="4" id="KW-1185">Reference proteome</keyword>
<sequence length="460" mass="51417">MEGVRILPLPKRKVISSLRKPTKKKSSSQNQNVIVIKNEKSGTIHLKDVVRFEGKPQMVQLPASEIRRMQKHLRVLLVIDQFNVGGTETHTLGLARELMRNGAHVVVAAKTGRMLDAFAALGCPVYTIDFVTDEFKENLERKTEIIDYLKLIIRNENISLLHAHQWPSGLFAVQAGKEMNIPVVFTVHGFVDDALIPLVKQCDTVLAVSQSIVKTLKANHVSSILLQNGIDVSEFSSHKSTKPYVRASWGIDHNAPVVTYAARLSFEKADISLAIMEACRRLIAGDYPELKLIIVGGGHHKELVQTEMARIQEEAGVDFIQLAGESLHMCAYYSASDCFIGTGRAALEALACECPTIVAGATGYMGVMSKELYAKAWETWFCDHGQSKHWTVEEFESDIKSVLELKEREREDLGWVGRKFVEDKFNVHDTIPALFDVYLKHLKTLPSTERAAIRSEIGNR</sequence>
<feature type="domain" description="Glycosyltransferase subfamily 4-like N-terminal" evidence="2">
    <location>
        <begin position="84"/>
        <end position="233"/>
    </location>
</feature>
<gene>
    <name evidence="3" type="ORF">GON05_08600</name>
</gene>
<accession>A0ABW9U3R7</accession>
<evidence type="ECO:0000313" key="3">
    <source>
        <dbReference type="EMBL" id="MVQ34712.1"/>
    </source>
</evidence>
<dbReference type="InterPro" id="IPR028098">
    <property type="entry name" value="Glyco_trans_4-like_N"/>
</dbReference>
<proteinExistence type="predicted"/>
<dbReference type="SUPFAM" id="SSF53756">
    <property type="entry name" value="UDP-Glycosyltransferase/glycogen phosphorylase"/>
    <property type="match status" value="1"/>
</dbReference>
<organism evidence="3 4">
    <name type="scientific">Paenibacillus anseongense</name>
    <dbReference type="NCBI Taxonomy" id="2682845"/>
    <lineage>
        <taxon>Bacteria</taxon>
        <taxon>Bacillati</taxon>
        <taxon>Bacillota</taxon>
        <taxon>Bacilli</taxon>
        <taxon>Bacillales</taxon>
        <taxon>Paenibacillaceae</taxon>
        <taxon>Paenibacillus</taxon>
    </lineage>
</organism>
<dbReference type="Pfam" id="PF13439">
    <property type="entry name" value="Glyco_transf_4"/>
    <property type="match status" value="1"/>
</dbReference>